<comment type="subcellular location">
    <subcellularLocation>
        <location evidence="1">Nucleus</location>
    </subcellularLocation>
</comment>
<evidence type="ECO:0000256" key="4">
    <source>
        <dbReference type="ARBA" id="ARBA00023163"/>
    </source>
</evidence>
<dbReference type="CDD" id="cd00067">
    <property type="entry name" value="GAL4"/>
    <property type="match status" value="1"/>
</dbReference>
<keyword evidence="4" id="KW-0804">Transcription</keyword>
<dbReference type="GO" id="GO:0008270">
    <property type="term" value="F:zinc ion binding"/>
    <property type="evidence" value="ECO:0007669"/>
    <property type="project" value="InterPro"/>
</dbReference>
<dbReference type="PROSITE" id="PS00463">
    <property type="entry name" value="ZN2_CY6_FUNGAL_1"/>
    <property type="match status" value="1"/>
</dbReference>
<dbReference type="OrthoDB" id="2943660at2759"/>
<dbReference type="SMART" id="SM00066">
    <property type="entry name" value="GAL4"/>
    <property type="match status" value="1"/>
</dbReference>
<keyword evidence="5" id="KW-0539">Nucleus</keyword>
<evidence type="ECO:0000256" key="2">
    <source>
        <dbReference type="ARBA" id="ARBA00023015"/>
    </source>
</evidence>
<dbReference type="GO" id="GO:0005634">
    <property type="term" value="C:nucleus"/>
    <property type="evidence" value="ECO:0007669"/>
    <property type="project" value="UniProtKB-SubCell"/>
</dbReference>
<dbReference type="SUPFAM" id="SSF57701">
    <property type="entry name" value="Zn2/Cys6 DNA-binding domain"/>
    <property type="match status" value="1"/>
</dbReference>
<dbReference type="GO" id="GO:0043565">
    <property type="term" value="F:sequence-specific DNA binding"/>
    <property type="evidence" value="ECO:0007669"/>
    <property type="project" value="TreeGrafter"/>
</dbReference>
<dbReference type="PANTHER" id="PTHR47540:SF2">
    <property type="entry name" value="ZN(II)2CYS6 TRANSCRIPTION FACTOR (EUROFUNG)"/>
    <property type="match status" value="1"/>
</dbReference>
<evidence type="ECO:0000313" key="9">
    <source>
        <dbReference type="Proteomes" id="UP000664203"/>
    </source>
</evidence>
<dbReference type="PROSITE" id="PS50048">
    <property type="entry name" value="ZN2_CY6_FUNGAL_2"/>
    <property type="match status" value="1"/>
</dbReference>
<dbReference type="Pfam" id="PF00172">
    <property type="entry name" value="Zn_clus"/>
    <property type="match status" value="1"/>
</dbReference>
<dbReference type="GO" id="GO:0045944">
    <property type="term" value="P:positive regulation of transcription by RNA polymerase II"/>
    <property type="evidence" value="ECO:0007669"/>
    <property type="project" value="TreeGrafter"/>
</dbReference>
<dbReference type="InterPro" id="IPR051711">
    <property type="entry name" value="Stress_Response_Reg"/>
</dbReference>
<keyword evidence="3" id="KW-0238">DNA-binding</keyword>
<evidence type="ECO:0000259" key="7">
    <source>
        <dbReference type="PROSITE" id="PS50048"/>
    </source>
</evidence>
<evidence type="ECO:0000256" key="1">
    <source>
        <dbReference type="ARBA" id="ARBA00004123"/>
    </source>
</evidence>
<keyword evidence="2" id="KW-0805">Transcription regulation</keyword>
<accession>A0A8H3EQC3</accession>
<organism evidence="8 9">
    <name type="scientific">Alectoria fallacina</name>
    <dbReference type="NCBI Taxonomy" id="1903189"/>
    <lineage>
        <taxon>Eukaryota</taxon>
        <taxon>Fungi</taxon>
        <taxon>Dikarya</taxon>
        <taxon>Ascomycota</taxon>
        <taxon>Pezizomycotina</taxon>
        <taxon>Lecanoromycetes</taxon>
        <taxon>OSLEUM clade</taxon>
        <taxon>Lecanoromycetidae</taxon>
        <taxon>Lecanorales</taxon>
        <taxon>Lecanorineae</taxon>
        <taxon>Parmeliaceae</taxon>
        <taxon>Alectoria</taxon>
    </lineage>
</organism>
<evidence type="ECO:0000256" key="5">
    <source>
        <dbReference type="ARBA" id="ARBA00023242"/>
    </source>
</evidence>
<comment type="caution">
    <text evidence="8">The sequence shown here is derived from an EMBL/GenBank/DDBJ whole genome shotgun (WGS) entry which is preliminary data.</text>
</comment>
<evidence type="ECO:0000313" key="8">
    <source>
        <dbReference type="EMBL" id="CAF9908563.1"/>
    </source>
</evidence>
<name>A0A8H3EQC3_9LECA</name>
<dbReference type="Proteomes" id="UP000664203">
    <property type="component" value="Unassembled WGS sequence"/>
</dbReference>
<proteinExistence type="predicted"/>
<dbReference type="Gene3D" id="4.10.240.10">
    <property type="entry name" value="Zn(2)-C6 fungal-type DNA-binding domain"/>
    <property type="match status" value="1"/>
</dbReference>
<dbReference type="InterPro" id="IPR001138">
    <property type="entry name" value="Zn2Cys6_DnaBD"/>
</dbReference>
<dbReference type="EMBL" id="CAJPDR010000029">
    <property type="protein sequence ID" value="CAF9908563.1"/>
    <property type="molecule type" value="Genomic_DNA"/>
</dbReference>
<protein>
    <recommendedName>
        <fullName evidence="7">Zn(2)-C6 fungal-type domain-containing protein</fullName>
    </recommendedName>
</protein>
<dbReference type="InterPro" id="IPR036864">
    <property type="entry name" value="Zn2-C6_fun-type_DNA-bd_sf"/>
</dbReference>
<dbReference type="PANTHER" id="PTHR47540">
    <property type="entry name" value="THIAMINE REPRESSIBLE GENES REGULATORY PROTEIN THI5"/>
    <property type="match status" value="1"/>
</dbReference>
<evidence type="ECO:0000256" key="6">
    <source>
        <dbReference type="SAM" id="MobiDB-lite"/>
    </source>
</evidence>
<keyword evidence="9" id="KW-1185">Reference proteome</keyword>
<dbReference type="PRINTS" id="PR00755">
    <property type="entry name" value="AFLATOXINBRP"/>
</dbReference>
<dbReference type="AlphaFoldDB" id="A0A8H3EQC3"/>
<sequence>MSSYNSFVPPPLHPSLCPRLPAPTSADLNEVFRNSGAPSLTTTSDRLLIEHNAHHNNAEIAAWDAFINERYPETGLTPAAALVPGPQLSTDDVTTAVMERPLERRLAPGPTEQETESRYSVPKLRKGLPRKGVSGQTIAKKVTQACSRCRKQKQKCDGEKPHCRRCTRKKQSCSYVPSQRQIELAQKKADENADPFVFEQPGPVESAPADNRYMKPPGRPLLPRPGAILGGLATGPTGHLQHSEQHGLTFGRLGFRSDGLSQHRQEPNLAFGGLDARPAGILQYTQQSNLTFGWYPRGLNGPSPFLEEPGYTFGGSVAQPSGISQYTRDPSMVYGGYLRLLRKIGRHRPAGEGDGGKFSDSPHFTTANNAHEPAVLLNTATSATNNAPSQTPNIALSNQYKERFGEVLIAWKAKPPNPERRRAAQQ</sequence>
<gene>
    <name evidence="8" type="ORF">ALECFALPRED_004676</name>
</gene>
<evidence type="ECO:0000256" key="3">
    <source>
        <dbReference type="ARBA" id="ARBA00023125"/>
    </source>
</evidence>
<feature type="region of interest" description="Disordered" evidence="6">
    <location>
        <begin position="348"/>
        <end position="367"/>
    </location>
</feature>
<reference evidence="8" key="1">
    <citation type="submission" date="2021-03" db="EMBL/GenBank/DDBJ databases">
        <authorList>
            <person name="Tagirdzhanova G."/>
        </authorList>
    </citation>
    <scope>NUCLEOTIDE SEQUENCE</scope>
</reference>
<feature type="domain" description="Zn(2)-C6 fungal-type" evidence="7">
    <location>
        <begin position="145"/>
        <end position="175"/>
    </location>
</feature>
<dbReference type="GO" id="GO:0000981">
    <property type="term" value="F:DNA-binding transcription factor activity, RNA polymerase II-specific"/>
    <property type="evidence" value="ECO:0007669"/>
    <property type="project" value="InterPro"/>
</dbReference>